<keyword evidence="4" id="KW-0647">Proteasome</keyword>
<feature type="active site" description="Proton acceptor" evidence="2">
    <location>
        <position position="139"/>
    </location>
</feature>
<comment type="similarity">
    <text evidence="1">Belongs to the Pup ligase/Pup deamidase family. Pup deamidase subfamily.</text>
</comment>
<dbReference type="PANTHER" id="PTHR42307">
    <property type="entry name" value="PUP DEAMIDASE/DEPUPYLASE"/>
    <property type="match status" value="1"/>
</dbReference>
<comment type="caution">
    <text evidence="4">The sequence shown here is derived from an EMBL/GenBank/DDBJ whole genome shotgun (WGS) entry which is preliminary data.</text>
</comment>
<dbReference type="Pfam" id="PF03136">
    <property type="entry name" value="Pup_ligase"/>
    <property type="match status" value="1"/>
</dbReference>
<name>A0A939LQJ5_9CELL</name>
<dbReference type="GO" id="GO:0008233">
    <property type="term" value="F:peptidase activity"/>
    <property type="evidence" value="ECO:0007669"/>
    <property type="project" value="InterPro"/>
</dbReference>
<dbReference type="PIRSF" id="PIRSF018077">
    <property type="entry name" value="UCP018077"/>
    <property type="match status" value="1"/>
</dbReference>
<accession>A0A939LQJ5</accession>
<dbReference type="NCBIfam" id="TIGR03688">
    <property type="entry name" value="depupylase_Dop"/>
    <property type="match status" value="1"/>
</dbReference>
<dbReference type="PANTHER" id="PTHR42307:SF2">
    <property type="entry name" value="PUP DEAMIDASE_DEPUPYLASE"/>
    <property type="match status" value="1"/>
</dbReference>
<feature type="compositionally biased region" description="Low complexity" evidence="3">
    <location>
        <begin position="88"/>
        <end position="101"/>
    </location>
</feature>
<protein>
    <submittedName>
        <fullName evidence="4">Proteasome accessory factor PafA2</fullName>
    </submittedName>
</protein>
<dbReference type="GO" id="GO:0070490">
    <property type="term" value="P:protein pupylation"/>
    <property type="evidence" value="ECO:0007669"/>
    <property type="project" value="TreeGrafter"/>
</dbReference>
<keyword evidence="5" id="KW-1185">Reference proteome</keyword>
<evidence type="ECO:0000256" key="2">
    <source>
        <dbReference type="PIRSR" id="PIRSR018077-1"/>
    </source>
</evidence>
<dbReference type="EMBL" id="JAGEMK010000001">
    <property type="protein sequence ID" value="MBO1750259.1"/>
    <property type="molecule type" value="Genomic_DNA"/>
</dbReference>
<dbReference type="GO" id="GO:0010498">
    <property type="term" value="P:proteasomal protein catabolic process"/>
    <property type="evidence" value="ECO:0007669"/>
    <property type="project" value="InterPro"/>
</dbReference>
<dbReference type="Proteomes" id="UP000664209">
    <property type="component" value="Unassembled WGS sequence"/>
</dbReference>
<dbReference type="InterPro" id="IPR022366">
    <property type="entry name" value="Pup_deamidase"/>
</dbReference>
<proteinExistence type="inferred from homology"/>
<sequence>MGIETEYGLVEPGRPGANPMLLSSHVVAAYAALGPEGEQAGPSGGVPGPAVRHPRWDYEDEDPLADARGFRLDRASAHPSMLTDDPTRPAAAGPDTADAGGSVAGELVGTAVRRPATDEYEDPGAATTVLTNGARLYVDHAHPEYSSPEVTSPRAAVVWDKAGEQVALRSVRLLAQNPAMPDVVLYKNNVDGKGASYGMHENYLVDREVPFEDLVRHLVPFLVTRQVFAGAGRVGLGQTGRDAGFQISQRADYVEAEVGLETTLRRPIVNTRDEPHADRARWRRLHLILGDATLLEVATWLRLGTTSLVLWLIESGRERPAVLEPLRALRLADPVGAVRTVSRDLTLHHPLELADGRRMTALEIQRGYLEAVRAAVGDGPDAETQAVLDRWDSVLERLGTDPRSCAREVEWVAKLRLLEGMRTRDHLAWDHPRLAAMDIQWSDLRPERGLYHRLAAAGAVERLTDDEEVARAVHQPPADTRAYFRGTVVRRFGAAVRAASWDSVVLDVPSLPSLRRIPLRDPWRGTEEHVGALLEECEDAAALVERLGAG</sequence>
<dbReference type="AlphaFoldDB" id="A0A939LQJ5"/>
<dbReference type="InterPro" id="IPR004347">
    <property type="entry name" value="Pup_ligase/deamidase"/>
</dbReference>
<evidence type="ECO:0000256" key="1">
    <source>
        <dbReference type="ARBA" id="ARBA00009114"/>
    </source>
</evidence>
<reference evidence="4" key="1">
    <citation type="submission" date="2021-03" db="EMBL/GenBank/DDBJ databases">
        <title>Actinotalea soli sp. nov., isolated from soil.</title>
        <authorList>
            <person name="Ping W."/>
            <person name="Zhang J."/>
        </authorList>
    </citation>
    <scope>NUCLEOTIDE SEQUENCE</scope>
    <source>
        <strain evidence="4">BY-33</strain>
    </source>
</reference>
<dbReference type="GO" id="GO:0019941">
    <property type="term" value="P:modification-dependent protein catabolic process"/>
    <property type="evidence" value="ECO:0007669"/>
    <property type="project" value="InterPro"/>
</dbReference>
<feature type="region of interest" description="Disordered" evidence="3">
    <location>
        <begin position="78"/>
        <end position="102"/>
    </location>
</feature>
<evidence type="ECO:0000313" key="4">
    <source>
        <dbReference type="EMBL" id="MBO1750259.1"/>
    </source>
</evidence>
<gene>
    <name evidence="4" type="ORF">J4G33_00410</name>
</gene>
<dbReference type="GO" id="GO:0005524">
    <property type="term" value="F:ATP binding"/>
    <property type="evidence" value="ECO:0007669"/>
    <property type="project" value="TreeGrafter"/>
</dbReference>
<organism evidence="4 5">
    <name type="scientific">Actinotalea soli</name>
    <dbReference type="NCBI Taxonomy" id="2819234"/>
    <lineage>
        <taxon>Bacteria</taxon>
        <taxon>Bacillati</taxon>
        <taxon>Actinomycetota</taxon>
        <taxon>Actinomycetes</taxon>
        <taxon>Micrococcales</taxon>
        <taxon>Cellulomonadaceae</taxon>
        <taxon>Actinotalea</taxon>
    </lineage>
</organism>
<evidence type="ECO:0000313" key="5">
    <source>
        <dbReference type="Proteomes" id="UP000664209"/>
    </source>
</evidence>
<dbReference type="GO" id="GO:0000502">
    <property type="term" value="C:proteasome complex"/>
    <property type="evidence" value="ECO:0007669"/>
    <property type="project" value="UniProtKB-KW"/>
</dbReference>
<evidence type="ECO:0000256" key="3">
    <source>
        <dbReference type="SAM" id="MobiDB-lite"/>
    </source>
</evidence>
<dbReference type="GO" id="GO:0016811">
    <property type="term" value="F:hydrolase activity, acting on carbon-nitrogen (but not peptide) bonds, in linear amides"/>
    <property type="evidence" value="ECO:0007669"/>
    <property type="project" value="InterPro"/>
</dbReference>